<evidence type="ECO:0000256" key="2">
    <source>
        <dbReference type="SAM" id="Phobius"/>
    </source>
</evidence>
<dbReference type="EMBL" id="CP054705">
    <property type="protein sequence ID" value="QQK75245.1"/>
    <property type="molecule type" value="Genomic_DNA"/>
</dbReference>
<proteinExistence type="predicted"/>
<evidence type="ECO:0000313" key="4">
    <source>
        <dbReference type="EMBL" id="QQK75245.1"/>
    </source>
</evidence>
<feature type="region of interest" description="Disordered" evidence="1">
    <location>
        <begin position="1"/>
        <end position="21"/>
    </location>
</feature>
<dbReference type="PANTHER" id="PTHR30590">
    <property type="entry name" value="INNER MEMBRANE PROTEIN"/>
    <property type="match status" value="1"/>
</dbReference>
<feature type="transmembrane region" description="Helical" evidence="2">
    <location>
        <begin position="285"/>
        <end position="306"/>
    </location>
</feature>
<feature type="transmembrane region" description="Helical" evidence="2">
    <location>
        <begin position="327"/>
        <end position="349"/>
    </location>
</feature>
<keyword evidence="2" id="KW-1133">Transmembrane helix</keyword>
<organism evidence="4 5">
    <name type="scientific">Salicibibacter cibarius</name>
    <dbReference type="NCBI Taxonomy" id="2743000"/>
    <lineage>
        <taxon>Bacteria</taxon>
        <taxon>Bacillati</taxon>
        <taxon>Bacillota</taxon>
        <taxon>Bacilli</taxon>
        <taxon>Bacillales</taxon>
        <taxon>Bacillaceae</taxon>
        <taxon>Salicibibacter</taxon>
    </lineage>
</organism>
<evidence type="ECO:0000256" key="1">
    <source>
        <dbReference type="SAM" id="MobiDB-lite"/>
    </source>
</evidence>
<feature type="transmembrane region" description="Helical" evidence="2">
    <location>
        <begin position="69"/>
        <end position="94"/>
    </location>
</feature>
<feature type="transmembrane region" description="Helical" evidence="2">
    <location>
        <begin position="115"/>
        <end position="133"/>
    </location>
</feature>
<feature type="transmembrane region" description="Helical" evidence="2">
    <location>
        <begin position="163"/>
        <end position="186"/>
    </location>
</feature>
<evidence type="ECO:0000259" key="3">
    <source>
        <dbReference type="Pfam" id="PF04235"/>
    </source>
</evidence>
<dbReference type="PANTHER" id="PTHR30590:SF2">
    <property type="entry name" value="INNER MEMBRANE PROTEIN"/>
    <property type="match status" value="1"/>
</dbReference>
<dbReference type="InterPro" id="IPR052529">
    <property type="entry name" value="Bact_Transport_Assoc"/>
</dbReference>
<reference evidence="4 5" key="1">
    <citation type="submission" date="2020-06" db="EMBL/GenBank/DDBJ databases">
        <title>Genomic analysis of Salicibibacter sp. NKC5-3.</title>
        <authorList>
            <person name="Oh Y.J."/>
        </authorList>
    </citation>
    <scope>NUCLEOTIDE SEQUENCE [LARGE SCALE GENOMIC DNA]</scope>
    <source>
        <strain evidence="4 5">NKC5-3</strain>
    </source>
</reference>
<dbReference type="AlphaFoldDB" id="A0A7T7CAV2"/>
<feature type="transmembrane region" description="Helical" evidence="2">
    <location>
        <begin position="213"/>
        <end position="234"/>
    </location>
</feature>
<gene>
    <name evidence="4" type="ORF">HUG15_06325</name>
</gene>
<dbReference type="Pfam" id="PF04235">
    <property type="entry name" value="DUF418"/>
    <property type="match status" value="1"/>
</dbReference>
<keyword evidence="2" id="KW-0472">Membrane</keyword>
<name>A0A7T7CAV2_9BACI</name>
<protein>
    <submittedName>
        <fullName evidence="4">DUF418 domain-containing protein</fullName>
    </submittedName>
</protein>
<keyword evidence="5" id="KW-1185">Reference proteome</keyword>
<sequence>MNKNHTKETDGNPSLARGSVSNNERSLAPDLARGFMLLMIALAHAPLWLDITETNLLGRPEDGGPLSEGINFVSALFVDNRAVPMFAALFGYGMAMMVRRQLSAGTLETESRRLLWRRSLFLLLFGFIHLVFIGGIDILAFYGFAGLLIGWVLFCRDSILLKTILLVLLFSLILIPVVWIGVAYGYGMNIDRTNPDSYLEAMLVNLIRFPFRIIAHLFMHPILLPILVGIWAARKNLLNGTSHRQLLIRIAIIGISFSVMGALPLAMIGIQWWEPRPIMVGLATALQMLSGLAGGFGYLAVFGLIGPIASRTGHFTRSLVALGKRSLTFYVFNETMLVIIMSPVAFGMGRVLNSPGAFVVAVIVWIISLILAAVLERKGIRGPVDALLRRLIYRTSS</sequence>
<feature type="compositionally biased region" description="Basic and acidic residues" evidence="1">
    <location>
        <begin position="1"/>
        <end position="10"/>
    </location>
</feature>
<feature type="transmembrane region" description="Helical" evidence="2">
    <location>
        <begin position="139"/>
        <end position="156"/>
    </location>
</feature>
<dbReference type="InterPro" id="IPR007349">
    <property type="entry name" value="DUF418"/>
</dbReference>
<feature type="transmembrane region" description="Helical" evidence="2">
    <location>
        <begin position="355"/>
        <end position="375"/>
    </location>
</feature>
<keyword evidence="2" id="KW-0812">Transmembrane</keyword>
<feature type="transmembrane region" description="Helical" evidence="2">
    <location>
        <begin position="246"/>
        <end position="273"/>
    </location>
</feature>
<evidence type="ECO:0000313" key="5">
    <source>
        <dbReference type="Proteomes" id="UP000595823"/>
    </source>
</evidence>
<feature type="domain" description="DUF418" evidence="3">
    <location>
        <begin position="232"/>
        <end position="394"/>
    </location>
</feature>
<dbReference type="Proteomes" id="UP000595823">
    <property type="component" value="Chromosome"/>
</dbReference>
<dbReference type="KEGG" id="scia:HUG15_06325"/>
<feature type="transmembrane region" description="Helical" evidence="2">
    <location>
        <begin position="31"/>
        <end position="49"/>
    </location>
</feature>
<accession>A0A7T7CAV2</accession>